<dbReference type="Proteomes" id="UP000326018">
    <property type="component" value="Unassembled WGS sequence"/>
</dbReference>
<evidence type="ECO:0000313" key="2">
    <source>
        <dbReference type="Proteomes" id="UP000326018"/>
    </source>
</evidence>
<dbReference type="EMBL" id="CABVIB010000010">
    <property type="protein sequence ID" value="VVN97623.1"/>
    <property type="molecule type" value="Genomic_DNA"/>
</dbReference>
<accession>A0A5E7CQH8</accession>
<dbReference type="RefSeq" id="WP_150702494.1">
    <property type="nucleotide sequence ID" value="NZ_CABVIB010000010.1"/>
</dbReference>
<dbReference type="AlphaFoldDB" id="A0A5E7CQH8"/>
<reference evidence="1 2" key="1">
    <citation type="submission" date="2019-09" db="EMBL/GenBank/DDBJ databases">
        <authorList>
            <person name="Chandra G."/>
            <person name="Truman W A."/>
        </authorList>
    </citation>
    <scope>NUCLEOTIDE SEQUENCE [LARGE SCALE GENOMIC DNA]</scope>
    <source>
        <strain evidence="1">PS712</strain>
    </source>
</reference>
<evidence type="ECO:0000313" key="1">
    <source>
        <dbReference type="EMBL" id="VVN97623.1"/>
    </source>
</evidence>
<protein>
    <recommendedName>
        <fullName evidence="3">SSU ribosomal protein S2p (SAe)</fullName>
    </recommendedName>
</protein>
<organism evidence="1 2">
    <name type="scientific">Pseudomonas fluorescens</name>
    <dbReference type="NCBI Taxonomy" id="294"/>
    <lineage>
        <taxon>Bacteria</taxon>
        <taxon>Pseudomonadati</taxon>
        <taxon>Pseudomonadota</taxon>
        <taxon>Gammaproteobacteria</taxon>
        <taxon>Pseudomonadales</taxon>
        <taxon>Pseudomonadaceae</taxon>
        <taxon>Pseudomonas</taxon>
    </lineage>
</organism>
<gene>
    <name evidence="1" type="ORF">PS712_02400</name>
</gene>
<name>A0A5E7CQH8_PSEFL</name>
<dbReference type="OrthoDB" id="6823140at2"/>
<proteinExistence type="predicted"/>
<sequence length="325" mass="33796">MAQPLAFINTQSQTYASLKAQMGLNGIANSKFDALNSHISNSVVLAGELVIIGDVSTPLSTSEEAYLMARARDIHIGLLTNQVDADDFFLDNFELLQGMLAHGAIGAGAVSDGWSKHLAAIKTTLEEIEQAHKDYLRSGSIAARDRFYSERALLFSKLENQLGNVASYGSGLRYQGSIKRMLGISTKRYMSTGEIAGYAQKVSGVAKAAKLIKRGVYIGVALDVASAGLDIRQACALGREDKCTKAKYVQGSSLAGSLVGGAIVGSLAGQAATYGCMFVLGLISGGPGAIVCGVVGGAAGGWAGGTVLGKAGERFGELLYGETIQ</sequence>
<evidence type="ECO:0008006" key="3">
    <source>
        <dbReference type="Google" id="ProtNLM"/>
    </source>
</evidence>